<evidence type="ECO:0000313" key="1">
    <source>
        <dbReference type="EMBL" id="AZQ37802.1"/>
    </source>
</evidence>
<keyword evidence="2" id="KW-1185">Reference proteome</keyword>
<accession>A0A3S9MF51</accession>
<dbReference type="RefSeq" id="WP_126395471.1">
    <property type="nucleotide sequence ID" value="NZ_CP034539.1"/>
</dbReference>
<evidence type="ECO:0000313" key="2">
    <source>
        <dbReference type="Proteomes" id="UP000280298"/>
    </source>
</evidence>
<reference evidence="1 2" key="1">
    <citation type="journal article" date="2019" name="Int. J. Syst. Evol. Microbiol.">
        <title>Streptomyces cyaneochromogenes sp. nov., a blue pigment-producing actinomycete from manganese-contaminated soil.</title>
        <authorList>
            <person name="Tang X."/>
            <person name="Zhao J."/>
            <person name="Li K."/>
            <person name="Chen Z."/>
            <person name="Sun Y."/>
            <person name="Gao J."/>
        </authorList>
    </citation>
    <scope>NUCLEOTIDE SEQUENCE [LARGE SCALE GENOMIC DNA]</scope>
    <source>
        <strain evidence="1 2">MK-45</strain>
    </source>
</reference>
<sequence length="86" mass="9912">MKEAEEKAAKVLPAGEWLVASQSAWPGRHVPKPRRGRRPRVLRGLRMPGDRWEGVKARFWFFLVVTDLPGAAFEALFDWERKRASP</sequence>
<gene>
    <name evidence="1" type="ORF">EJ357_33670</name>
</gene>
<dbReference type="Proteomes" id="UP000280298">
    <property type="component" value="Chromosome"/>
</dbReference>
<proteinExistence type="predicted"/>
<organism evidence="1 2">
    <name type="scientific">Streptomyces cyaneochromogenes</name>
    <dbReference type="NCBI Taxonomy" id="2496836"/>
    <lineage>
        <taxon>Bacteria</taxon>
        <taxon>Bacillati</taxon>
        <taxon>Actinomycetota</taxon>
        <taxon>Actinomycetes</taxon>
        <taxon>Kitasatosporales</taxon>
        <taxon>Streptomycetaceae</taxon>
        <taxon>Streptomyces</taxon>
    </lineage>
</organism>
<dbReference type="KEGG" id="scya:EJ357_33670"/>
<dbReference type="AlphaFoldDB" id="A0A3S9MF51"/>
<name>A0A3S9MF51_9ACTN</name>
<dbReference type="EMBL" id="CP034539">
    <property type="protein sequence ID" value="AZQ37802.1"/>
    <property type="molecule type" value="Genomic_DNA"/>
</dbReference>
<protein>
    <submittedName>
        <fullName evidence="1">Uncharacterized protein</fullName>
    </submittedName>
</protein>